<comment type="cofactor">
    <cofactor evidence="3">
        <name>pyridoxal 5'-phosphate</name>
        <dbReference type="ChEBI" id="CHEBI:597326"/>
    </cofactor>
</comment>
<dbReference type="HAMAP" id="MF_02087">
    <property type="entry name" value="PLP_homeostasis"/>
    <property type="match status" value="1"/>
</dbReference>
<feature type="domain" description="Alanine racemase N-terminal" evidence="5">
    <location>
        <begin position="33"/>
        <end position="225"/>
    </location>
</feature>
<organism evidence="6 7">
    <name type="scientific">Bosea thiooxidans</name>
    <dbReference type="NCBI Taxonomy" id="53254"/>
    <lineage>
        <taxon>Bacteria</taxon>
        <taxon>Pseudomonadati</taxon>
        <taxon>Pseudomonadota</taxon>
        <taxon>Alphaproteobacteria</taxon>
        <taxon>Hyphomicrobiales</taxon>
        <taxon>Boseaceae</taxon>
        <taxon>Bosea</taxon>
    </lineage>
</organism>
<evidence type="ECO:0000313" key="7">
    <source>
        <dbReference type="Proteomes" id="UP000051562"/>
    </source>
</evidence>
<dbReference type="InterPro" id="IPR001608">
    <property type="entry name" value="Ala_racemase_N"/>
</dbReference>
<proteinExistence type="inferred from homology"/>
<dbReference type="FunFam" id="3.20.20.10:FF:000018">
    <property type="entry name" value="Pyridoxal phosphate homeostasis protein"/>
    <property type="match status" value="1"/>
</dbReference>
<dbReference type="PIRSF" id="PIRSF004848">
    <property type="entry name" value="YBL036c_PLPDEIII"/>
    <property type="match status" value="1"/>
</dbReference>
<evidence type="ECO:0000259" key="5">
    <source>
        <dbReference type="Pfam" id="PF01168"/>
    </source>
</evidence>
<reference evidence="6 7" key="1">
    <citation type="submission" date="2015-10" db="EMBL/GenBank/DDBJ databases">
        <title>Draft genome of Bosea thiooxidans.</title>
        <authorList>
            <person name="Wang X."/>
        </authorList>
    </citation>
    <scope>NUCLEOTIDE SEQUENCE [LARGE SCALE GENOMIC DNA]</scope>
    <source>
        <strain evidence="6 7">CGMCC 9174</strain>
    </source>
</reference>
<dbReference type="NCBIfam" id="TIGR00044">
    <property type="entry name" value="YggS family pyridoxal phosphate-dependent enzyme"/>
    <property type="match status" value="1"/>
</dbReference>
<protein>
    <recommendedName>
        <fullName evidence="2">Pyridoxal phosphate homeostasis protein</fullName>
        <shortName evidence="2">PLP homeostasis protein</shortName>
    </recommendedName>
</protein>
<name>A0A0Q3I221_9HYPH</name>
<dbReference type="STRING" id="53254.SAMN05660750_05009"/>
<comment type="similarity">
    <text evidence="2 4">Belongs to the pyridoxal phosphate-binding protein YggS/PROSC family.</text>
</comment>
<dbReference type="CDD" id="cd00635">
    <property type="entry name" value="PLPDE_III_YBL036c_like"/>
    <property type="match status" value="1"/>
</dbReference>
<dbReference type="PANTHER" id="PTHR10146:SF14">
    <property type="entry name" value="PYRIDOXAL PHOSPHATE HOMEOSTASIS PROTEIN"/>
    <property type="match status" value="1"/>
</dbReference>
<evidence type="ECO:0000256" key="2">
    <source>
        <dbReference type="HAMAP-Rule" id="MF_02087"/>
    </source>
</evidence>
<dbReference type="InterPro" id="IPR029066">
    <property type="entry name" value="PLP-binding_barrel"/>
</dbReference>
<comment type="caution">
    <text evidence="6">The sequence shown here is derived from an EMBL/GenBank/DDBJ whole genome shotgun (WGS) entry which is preliminary data.</text>
</comment>
<dbReference type="Proteomes" id="UP000051562">
    <property type="component" value="Unassembled WGS sequence"/>
</dbReference>
<evidence type="ECO:0000256" key="3">
    <source>
        <dbReference type="PIRSR" id="PIRSR004848-1"/>
    </source>
</evidence>
<dbReference type="Gene3D" id="3.20.20.10">
    <property type="entry name" value="Alanine racemase"/>
    <property type="match status" value="1"/>
</dbReference>
<sequence length="226" mass="24515">MRGWQMSDTVTRLAEIRAAIGRAERDFGRKPGSVALVAVSKTKPAEQVTEALEAGQRVFGENYVQEAKTKWPALKERFPDVELHMIGPLQSNKARDAVELFDVIQSLDRESLAKELAREIARLGRTPRLFVQVNTGEEPQKGGVMPTEVDAFLARCRDVHGLAIEGLMCIPPAEDAPSPHFGLLAKIAARNGLKGLSMGMSADYEAAIQLGATHVRVGSAIFGARG</sequence>
<evidence type="ECO:0000256" key="1">
    <source>
        <dbReference type="ARBA" id="ARBA00022898"/>
    </source>
</evidence>
<dbReference type="AlphaFoldDB" id="A0A0Q3I221"/>
<evidence type="ECO:0000313" key="6">
    <source>
        <dbReference type="EMBL" id="KQK28789.1"/>
    </source>
</evidence>
<dbReference type="InterPro" id="IPR011078">
    <property type="entry name" value="PyrdxlP_homeostasis"/>
</dbReference>
<gene>
    <name evidence="6" type="ORF">ARD30_20580</name>
</gene>
<comment type="function">
    <text evidence="2">Pyridoxal 5'-phosphate (PLP)-binding protein, which is involved in PLP homeostasis.</text>
</comment>
<accession>A0A0Q3I221</accession>
<dbReference type="Pfam" id="PF01168">
    <property type="entry name" value="Ala_racemase_N"/>
    <property type="match status" value="1"/>
</dbReference>
<dbReference type="SUPFAM" id="SSF51419">
    <property type="entry name" value="PLP-binding barrel"/>
    <property type="match status" value="1"/>
</dbReference>
<evidence type="ECO:0000256" key="4">
    <source>
        <dbReference type="RuleBase" id="RU004514"/>
    </source>
</evidence>
<keyword evidence="1 2" id="KW-0663">Pyridoxal phosphate</keyword>
<feature type="modified residue" description="N6-(pyridoxal phosphate)lysine" evidence="2 3">
    <location>
        <position position="41"/>
    </location>
</feature>
<dbReference type="PANTHER" id="PTHR10146">
    <property type="entry name" value="PROLINE SYNTHETASE CO-TRANSCRIBED BACTERIAL HOMOLOG PROTEIN"/>
    <property type="match status" value="1"/>
</dbReference>
<dbReference type="GO" id="GO:0030170">
    <property type="term" value="F:pyridoxal phosphate binding"/>
    <property type="evidence" value="ECO:0007669"/>
    <property type="project" value="UniProtKB-UniRule"/>
</dbReference>
<keyword evidence="7" id="KW-1185">Reference proteome</keyword>
<dbReference type="EMBL" id="LMAR01000060">
    <property type="protein sequence ID" value="KQK28789.1"/>
    <property type="molecule type" value="Genomic_DNA"/>
</dbReference>